<organism evidence="6 7">
    <name type="scientific">Pristionchus entomophagus</name>
    <dbReference type="NCBI Taxonomy" id="358040"/>
    <lineage>
        <taxon>Eukaryota</taxon>
        <taxon>Metazoa</taxon>
        <taxon>Ecdysozoa</taxon>
        <taxon>Nematoda</taxon>
        <taxon>Chromadorea</taxon>
        <taxon>Rhabditida</taxon>
        <taxon>Rhabditina</taxon>
        <taxon>Diplogasteromorpha</taxon>
        <taxon>Diplogasteroidea</taxon>
        <taxon>Neodiplogasteridae</taxon>
        <taxon>Pristionchus</taxon>
    </lineage>
</organism>
<dbReference type="AlphaFoldDB" id="A0AAV5U149"/>
<evidence type="ECO:0000313" key="6">
    <source>
        <dbReference type="EMBL" id="GMT00574.1"/>
    </source>
</evidence>
<feature type="signal peptide" evidence="4">
    <location>
        <begin position="1"/>
        <end position="22"/>
    </location>
</feature>
<feature type="chain" id="PRO_5043674975" description="Anti-proliferative protein domain-containing protein" evidence="4">
    <location>
        <begin position="23"/>
        <end position="342"/>
    </location>
</feature>
<feature type="non-terminal residue" evidence="6">
    <location>
        <position position="1"/>
    </location>
</feature>
<name>A0AAV5U149_9BILA</name>
<dbReference type="InterPro" id="IPR015676">
    <property type="entry name" value="Tob1/2"/>
</dbReference>
<dbReference type="PANTHER" id="PTHR17537:SF5">
    <property type="entry name" value="TRANSDUCER OF ERBB2, ISOFORM A"/>
    <property type="match status" value="1"/>
</dbReference>
<comment type="similarity">
    <text evidence="1">Belongs to the BTG family.</text>
</comment>
<feature type="domain" description="Anti-proliferative protein" evidence="5">
    <location>
        <begin position="21"/>
        <end position="134"/>
    </location>
</feature>
<accession>A0AAV5U149</accession>
<dbReference type="SUPFAM" id="SSF160696">
    <property type="entry name" value="BTG domain-like"/>
    <property type="match status" value="1"/>
</dbReference>
<dbReference type="InterPro" id="IPR036054">
    <property type="entry name" value="BTG-like_sf"/>
</dbReference>
<feature type="compositionally biased region" description="Low complexity" evidence="3">
    <location>
        <begin position="259"/>
        <end position="272"/>
    </location>
</feature>
<dbReference type="SMART" id="SM00099">
    <property type="entry name" value="btg1"/>
    <property type="match status" value="1"/>
</dbReference>
<proteinExistence type="inferred from homology"/>
<dbReference type="GO" id="GO:0005737">
    <property type="term" value="C:cytoplasm"/>
    <property type="evidence" value="ECO:0007669"/>
    <property type="project" value="TreeGrafter"/>
</dbReference>
<dbReference type="PANTHER" id="PTHR17537">
    <property type="entry name" value="TRANSDUCER OF ERBB2 TOB"/>
    <property type="match status" value="1"/>
</dbReference>
<dbReference type="InterPro" id="IPR002087">
    <property type="entry name" value="Anti_prolifrtn"/>
</dbReference>
<evidence type="ECO:0000256" key="1">
    <source>
        <dbReference type="ARBA" id="ARBA00007989"/>
    </source>
</evidence>
<dbReference type="FunFam" id="3.90.640.90:FF:000004">
    <property type="entry name" value="FOG-3"/>
    <property type="match status" value="1"/>
</dbReference>
<evidence type="ECO:0000256" key="3">
    <source>
        <dbReference type="SAM" id="MobiDB-lite"/>
    </source>
</evidence>
<dbReference type="Proteomes" id="UP001432027">
    <property type="component" value="Unassembled WGS sequence"/>
</dbReference>
<keyword evidence="2" id="KW-0597">Phosphoprotein</keyword>
<dbReference type="GO" id="GO:0003714">
    <property type="term" value="F:transcription corepressor activity"/>
    <property type="evidence" value="ECO:0007669"/>
    <property type="project" value="TreeGrafter"/>
</dbReference>
<dbReference type="EMBL" id="BTSX01000005">
    <property type="protein sequence ID" value="GMT00574.1"/>
    <property type="molecule type" value="Genomic_DNA"/>
</dbReference>
<dbReference type="Gene3D" id="3.90.640.90">
    <property type="entry name" value="Anti-proliferative protein, N-terminal domain"/>
    <property type="match status" value="1"/>
</dbReference>
<evidence type="ECO:0000313" key="7">
    <source>
        <dbReference type="Proteomes" id="UP001432027"/>
    </source>
</evidence>
<gene>
    <name evidence="6" type="ORF">PENTCL1PPCAC_22748</name>
</gene>
<dbReference type="GO" id="GO:0005634">
    <property type="term" value="C:nucleus"/>
    <property type="evidence" value="ECO:0007669"/>
    <property type="project" value="TreeGrafter"/>
</dbReference>
<feature type="region of interest" description="Disordered" evidence="3">
    <location>
        <begin position="255"/>
        <end position="282"/>
    </location>
</feature>
<sequence>EELWTSFLSLLSLFVFLRSAMYTEIKELVNYIVPFLFNKIPRRKVITFAEQLANTLLFRLRDKWNDCNGDEMSRVVFVRLRVATHAGVKEQTDRDVLISAKAVGIEVEEMLKFLPEGIAIHIGPGEVLYQMTNGCTNISSTHLIWSGNPDNDREYRPLPAVLTMAAEETEEGTVLTPDNYVPLKLAPVNCEKDLTKMETLFVALSRHPSEYTVEQFSVTRFGSHRARPDHEVMKRIQRQAAFEALTKSPILEASSGEDSILSENSSLLSSSSRIHPPPQTPSPMDIIKSMNMDQRQMVMRLLSDARTGQNNVDGIISALSVCSLSAPLGTLNPSIPMTSIHY</sequence>
<protein>
    <recommendedName>
        <fullName evidence="5">Anti-proliferative protein domain-containing protein</fullName>
    </recommendedName>
</protein>
<dbReference type="Pfam" id="PF07742">
    <property type="entry name" value="BTG"/>
    <property type="match status" value="1"/>
</dbReference>
<keyword evidence="7" id="KW-1185">Reference proteome</keyword>
<evidence type="ECO:0000256" key="2">
    <source>
        <dbReference type="ARBA" id="ARBA00022553"/>
    </source>
</evidence>
<reference evidence="6" key="1">
    <citation type="submission" date="2023-10" db="EMBL/GenBank/DDBJ databases">
        <title>Genome assembly of Pristionchus species.</title>
        <authorList>
            <person name="Yoshida K."/>
            <person name="Sommer R.J."/>
        </authorList>
    </citation>
    <scope>NUCLEOTIDE SEQUENCE</scope>
    <source>
        <strain evidence="6">RS0144</strain>
    </source>
</reference>
<comment type="caution">
    <text evidence="6">The sequence shown here is derived from an EMBL/GenBank/DDBJ whole genome shotgun (WGS) entry which is preliminary data.</text>
</comment>
<evidence type="ECO:0000259" key="5">
    <source>
        <dbReference type="SMART" id="SM00099"/>
    </source>
</evidence>
<evidence type="ECO:0000256" key="4">
    <source>
        <dbReference type="SAM" id="SignalP"/>
    </source>
</evidence>
<keyword evidence="4" id="KW-0732">Signal</keyword>